<evidence type="ECO:0000313" key="9">
    <source>
        <dbReference type="Proteomes" id="UP000005104"/>
    </source>
</evidence>
<dbReference type="GO" id="GO:0005886">
    <property type="term" value="C:plasma membrane"/>
    <property type="evidence" value="ECO:0007669"/>
    <property type="project" value="UniProtKB-SubCell"/>
</dbReference>
<dbReference type="PANTHER" id="PTHR30294:SF29">
    <property type="entry name" value="MULTIDRUG ABC TRANSPORTER PERMEASE YBHS-RELATED"/>
    <property type="match status" value="1"/>
</dbReference>
<feature type="domain" description="ABC-2 type transporter transmembrane" evidence="7">
    <location>
        <begin position="18"/>
        <end position="366"/>
    </location>
</feature>
<protein>
    <recommendedName>
        <fullName evidence="7">ABC-2 type transporter transmembrane domain-containing protein</fullName>
    </recommendedName>
</protein>
<evidence type="ECO:0000256" key="3">
    <source>
        <dbReference type="ARBA" id="ARBA00022692"/>
    </source>
</evidence>
<dbReference type="Pfam" id="PF12698">
    <property type="entry name" value="ABC2_membrane_3"/>
    <property type="match status" value="1"/>
</dbReference>
<dbReference type="PANTHER" id="PTHR30294">
    <property type="entry name" value="MEMBRANE COMPONENT OF ABC TRANSPORTER YHHJ-RELATED"/>
    <property type="match status" value="1"/>
</dbReference>
<dbReference type="GO" id="GO:0140359">
    <property type="term" value="F:ABC-type transporter activity"/>
    <property type="evidence" value="ECO:0007669"/>
    <property type="project" value="InterPro"/>
</dbReference>
<evidence type="ECO:0000256" key="6">
    <source>
        <dbReference type="SAM" id="Phobius"/>
    </source>
</evidence>
<dbReference type="Proteomes" id="UP000005104">
    <property type="component" value="Chromosome"/>
</dbReference>
<keyword evidence="4 6" id="KW-1133">Transmembrane helix</keyword>
<feature type="transmembrane region" description="Helical" evidence="6">
    <location>
        <begin position="347"/>
        <end position="368"/>
    </location>
</feature>
<dbReference type="AlphaFoldDB" id="H5Y2E1"/>
<accession>H5Y2E1</accession>
<keyword evidence="2" id="KW-1003">Cell membrane</keyword>
<feature type="transmembrane region" description="Helical" evidence="6">
    <location>
        <begin position="264"/>
        <end position="285"/>
    </location>
</feature>
<dbReference type="STRING" id="768710.DesyoDRAFT_1327"/>
<organism evidence="8 9">
    <name type="scientific">Desulfosporosinus youngiae DSM 17734</name>
    <dbReference type="NCBI Taxonomy" id="768710"/>
    <lineage>
        <taxon>Bacteria</taxon>
        <taxon>Bacillati</taxon>
        <taxon>Bacillota</taxon>
        <taxon>Clostridia</taxon>
        <taxon>Eubacteriales</taxon>
        <taxon>Desulfitobacteriaceae</taxon>
        <taxon>Desulfosporosinus</taxon>
    </lineage>
</organism>
<evidence type="ECO:0000256" key="5">
    <source>
        <dbReference type="ARBA" id="ARBA00023136"/>
    </source>
</evidence>
<dbReference type="OrthoDB" id="1864035at2"/>
<keyword evidence="9" id="KW-1185">Reference proteome</keyword>
<feature type="transmembrane region" description="Helical" evidence="6">
    <location>
        <begin position="20"/>
        <end position="40"/>
    </location>
</feature>
<proteinExistence type="predicted"/>
<keyword evidence="3 6" id="KW-0812">Transmembrane</keyword>
<keyword evidence="5 6" id="KW-0472">Membrane</keyword>
<feature type="transmembrane region" description="Helical" evidence="6">
    <location>
        <begin position="184"/>
        <end position="205"/>
    </location>
</feature>
<evidence type="ECO:0000313" key="8">
    <source>
        <dbReference type="EMBL" id="EHQ88489.1"/>
    </source>
</evidence>
<dbReference type="RefSeq" id="WP_007780938.1">
    <property type="nucleotide sequence ID" value="NZ_CM001441.1"/>
</dbReference>
<dbReference type="Gene3D" id="3.40.1710.10">
    <property type="entry name" value="abc type-2 transporter like domain"/>
    <property type="match status" value="1"/>
</dbReference>
<dbReference type="InterPro" id="IPR051449">
    <property type="entry name" value="ABC-2_transporter_component"/>
</dbReference>
<comment type="subcellular location">
    <subcellularLocation>
        <location evidence="1">Cell membrane</location>
        <topology evidence="1">Multi-pass membrane protein</topology>
    </subcellularLocation>
</comment>
<evidence type="ECO:0000256" key="1">
    <source>
        <dbReference type="ARBA" id="ARBA00004651"/>
    </source>
</evidence>
<dbReference type="HOGENOM" id="CLU_739136_0_0_9"/>
<dbReference type="InterPro" id="IPR013525">
    <property type="entry name" value="ABC2_TM"/>
</dbReference>
<reference evidence="8 9" key="1">
    <citation type="submission" date="2011-11" db="EMBL/GenBank/DDBJ databases">
        <title>The Noncontiguous Finished genome of Desulfosporosinus youngiae DSM 17734.</title>
        <authorList>
            <consortium name="US DOE Joint Genome Institute (JGI-PGF)"/>
            <person name="Lucas S."/>
            <person name="Han J."/>
            <person name="Lapidus A."/>
            <person name="Cheng J.-F."/>
            <person name="Goodwin L."/>
            <person name="Pitluck S."/>
            <person name="Peters L."/>
            <person name="Ovchinnikova G."/>
            <person name="Lu M."/>
            <person name="Land M.L."/>
            <person name="Hauser L."/>
            <person name="Pester M."/>
            <person name="Spring S."/>
            <person name="Ollivier B."/>
            <person name="Rattei T."/>
            <person name="Klenk H.-P."/>
            <person name="Wagner M."/>
            <person name="Loy A."/>
            <person name="Woyke T.J."/>
        </authorList>
    </citation>
    <scope>NUCLEOTIDE SEQUENCE [LARGE SCALE GENOMIC DNA]</scope>
    <source>
        <strain evidence="8 9">DSM 17734</strain>
    </source>
</reference>
<dbReference type="eggNOG" id="COG0842">
    <property type="taxonomic scope" value="Bacteria"/>
</dbReference>
<evidence type="ECO:0000259" key="7">
    <source>
        <dbReference type="Pfam" id="PF12698"/>
    </source>
</evidence>
<evidence type="ECO:0000256" key="2">
    <source>
        <dbReference type="ARBA" id="ARBA00022475"/>
    </source>
</evidence>
<sequence>MSIFQITYYTLLRNIRNWKLLLLLVIVPLLTCIMDANLMTNRNEGLKFEKAKIAYFNDDSSSVAAELDQFLHTKEILTSFEVQRVNSLAEGNRLVTSGKIEALIYLENNSSPSPKGGQKTIIEIVSNRENSPTRLIVESFINSVNASTAFHQSGGNSKIAGVSSGIKQIAVSPTGKMLKDADKFSLLGLLEMISFGALLGCFSVVNSIKKNTLIRFKISPINSLSYVSGQFLSNFLTLCPSYGLLIAFFYYVWGAFMKGNILTFIMAFLLFTVIMTALGMIAGYLTKKTGLGALVTVCSVCFLTAAAFVQALGTAQGFLKGILFLSPQNHIYIIITDTIFDGPASRIHGSLISLAILAAVLTPMTLLMGRRKAV</sequence>
<feature type="transmembrane region" description="Helical" evidence="6">
    <location>
        <begin position="231"/>
        <end position="252"/>
    </location>
</feature>
<gene>
    <name evidence="8" type="ORF">DesyoDRAFT_1327</name>
</gene>
<name>H5Y2E1_9FIRM</name>
<evidence type="ECO:0000256" key="4">
    <source>
        <dbReference type="ARBA" id="ARBA00022989"/>
    </source>
</evidence>
<feature type="transmembrane region" description="Helical" evidence="6">
    <location>
        <begin position="291"/>
        <end position="311"/>
    </location>
</feature>
<dbReference type="EMBL" id="CM001441">
    <property type="protein sequence ID" value="EHQ88489.1"/>
    <property type="molecule type" value="Genomic_DNA"/>
</dbReference>